<accession>A0A816CKZ3</accession>
<dbReference type="EMBL" id="CAJNOH010005717">
    <property type="protein sequence ID" value="CAF1407111.1"/>
    <property type="molecule type" value="Genomic_DNA"/>
</dbReference>
<gene>
    <name evidence="2" type="ORF">JXQ802_LOCUS51221</name>
    <name evidence="1" type="ORF">PYM288_LOCUS35005</name>
</gene>
<evidence type="ECO:0000313" key="2">
    <source>
        <dbReference type="EMBL" id="CAF1626342.1"/>
    </source>
</evidence>
<evidence type="ECO:0000313" key="1">
    <source>
        <dbReference type="EMBL" id="CAF1407111.1"/>
    </source>
</evidence>
<dbReference type="Proteomes" id="UP000663870">
    <property type="component" value="Unassembled WGS sequence"/>
</dbReference>
<proteinExistence type="predicted"/>
<dbReference type="Proteomes" id="UP000663854">
    <property type="component" value="Unassembled WGS sequence"/>
</dbReference>
<sequence>MFSSNENEIINVSILSNDKFSKEPQSLRVNNTVSVSSKADSYVKGALSSSSKVNKRYITKFKNEWLSYLKFSIFLRECKTDPAKTFAVKPRILEFIEQVHESVGALFENIKYILEVNQLKLSLFVSAGSDNTNCTTGVNLHNIITTSLHKLNNRVHDDFFDHKVDQLLKKIRCPVEVNNLKESFRLLTRTLINYIETYYNTKTTISNEETLCDDCDVENNSNDEDDDDDEYDVKCRKDKTRDQFITSNHLWSYLLVGEKVLNLKKLIQFVFVIPTSNSFCESIVSHTIYTKDTNRNKMQHDLIGAELNIKMNTDHICTQF</sequence>
<protein>
    <recommendedName>
        <fullName evidence="4">HAT C-terminal dimerisation domain-containing protein</fullName>
    </recommendedName>
</protein>
<reference evidence="2" key="1">
    <citation type="submission" date="2021-02" db="EMBL/GenBank/DDBJ databases">
        <authorList>
            <person name="Nowell W R."/>
        </authorList>
    </citation>
    <scope>NUCLEOTIDE SEQUENCE</scope>
</reference>
<evidence type="ECO:0008006" key="4">
    <source>
        <dbReference type="Google" id="ProtNLM"/>
    </source>
</evidence>
<organism evidence="2 3">
    <name type="scientific">Rotaria sordida</name>
    <dbReference type="NCBI Taxonomy" id="392033"/>
    <lineage>
        <taxon>Eukaryota</taxon>
        <taxon>Metazoa</taxon>
        <taxon>Spiralia</taxon>
        <taxon>Gnathifera</taxon>
        <taxon>Rotifera</taxon>
        <taxon>Eurotatoria</taxon>
        <taxon>Bdelloidea</taxon>
        <taxon>Philodinida</taxon>
        <taxon>Philodinidae</taxon>
        <taxon>Rotaria</taxon>
    </lineage>
</organism>
<keyword evidence="3" id="KW-1185">Reference proteome</keyword>
<evidence type="ECO:0000313" key="3">
    <source>
        <dbReference type="Proteomes" id="UP000663870"/>
    </source>
</evidence>
<name>A0A816CKZ3_9BILA</name>
<dbReference type="AlphaFoldDB" id="A0A816CKZ3"/>
<dbReference type="EMBL" id="CAJNOL010007230">
    <property type="protein sequence ID" value="CAF1626342.1"/>
    <property type="molecule type" value="Genomic_DNA"/>
</dbReference>
<comment type="caution">
    <text evidence="2">The sequence shown here is derived from an EMBL/GenBank/DDBJ whole genome shotgun (WGS) entry which is preliminary data.</text>
</comment>